<dbReference type="InterPro" id="IPR000157">
    <property type="entry name" value="TIR_dom"/>
</dbReference>
<name>A0A9X3DU31_9GAMM</name>
<accession>A0A9X3DU31</accession>
<comment type="caution">
    <text evidence="2">The sequence shown here is derived from an EMBL/GenBank/DDBJ whole genome shotgun (WGS) entry which is preliminary data.</text>
</comment>
<proteinExistence type="predicted"/>
<dbReference type="SUPFAM" id="SSF52200">
    <property type="entry name" value="Toll/Interleukin receptor TIR domain"/>
    <property type="match status" value="1"/>
</dbReference>
<dbReference type="Proteomes" id="UP001146019">
    <property type="component" value="Unassembled WGS sequence"/>
</dbReference>
<gene>
    <name evidence="2" type="ORF">OSH00_10155</name>
</gene>
<keyword evidence="3" id="KW-1185">Reference proteome</keyword>
<evidence type="ECO:0000259" key="1">
    <source>
        <dbReference type="PROSITE" id="PS50104"/>
    </source>
</evidence>
<dbReference type="RefSeq" id="WP_266130333.1">
    <property type="nucleotide sequence ID" value="NZ_JAPKMY010000004.1"/>
</dbReference>
<dbReference type="EMBL" id="JAPKMY010000004">
    <property type="protein sequence ID" value="MCX5468108.1"/>
    <property type="molecule type" value="Genomic_DNA"/>
</dbReference>
<dbReference type="InterPro" id="IPR035897">
    <property type="entry name" value="Toll_tir_struct_dom_sf"/>
</dbReference>
<reference evidence="2" key="1">
    <citation type="submission" date="2022-11" db="EMBL/GenBank/DDBJ databases">
        <title>Biodiversity and phylogenetic relationships of bacteria.</title>
        <authorList>
            <person name="Machado R.A.R."/>
            <person name="Bhat A."/>
            <person name="Loulou A."/>
            <person name="Kallel S."/>
        </authorList>
    </citation>
    <scope>NUCLEOTIDE SEQUENCE</scope>
    <source>
        <strain evidence="2">A-IN1</strain>
    </source>
</reference>
<dbReference type="PROSITE" id="PS50104">
    <property type="entry name" value="TIR"/>
    <property type="match status" value="1"/>
</dbReference>
<evidence type="ECO:0000313" key="3">
    <source>
        <dbReference type="Proteomes" id="UP001146019"/>
    </source>
</evidence>
<organism evidence="2 3">
    <name type="scientific">Acinetobacter nematophilus</name>
    <dbReference type="NCBI Taxonomy" id="2994642"/>
    <lineage>
        <taxon>Bacteria</taxon>
        <taxon>Pseudomonadati</taxon>
        <taxon>Pseudomonadota</taxon>
        <taxon>Gammaproteobacteria</taxon>
        <taxon>Moraxellales</taxon>
        <taxon>Moraxellaceae</taxon>
        <taxon>Acinetobacter</taxon>
    </lineage>
</organism>
<dbReference type="Pfam" id="PF13676">
    <property type="entry name" value="TIR_2"/>
    <property type="match status" value="1"/>
</dbReference>
<protein>
    <submittedName>
        <fullName evidence="2">Toll/interleukin-1 receptor domain-containing protein</fullName>
    </submittedName>
</protein>
<keyword evidence="2" id="KW-0675">Receptor</keyword>
<evidence type="ECO:0000313" key="2">
    <source>
        <dbReference type="EMBL" id="MCX5468108.1"/>
    </source>
</evidence>
<dbReference type="GO" id="GO:0007165">
    <property type="term" value="P:signal transduction"/>
    <property type="evidence" value="ECO:0007669"/>
    <property type="project" value="InterPro"/>
</dbReference>
<dbReference type="AlphaFoldDB" id="A0A9X3DU31"/>
<dbReference type="Gene3D" id="3.40.50.10140">
    <property type="entry name" value="Toll/interleukin-1 receptor homology (TIR) domain"/>
    <property type="match status" value="1"/>
</dbReference>
<sequence>MGEIEHKILPKIKKSFFEKIEELGISRTFFKLIDRSNFEEYTDANPAFCIYFGQQSTTSFLDETLVESLVKDATLLLPVIDKNLSEFNNLVPSKLQNYNGLSLLGLEVDVAVEQIVNNALEAFNLLKSKRRVFVSYKRSDSSGVAIQLYEYLEQHNFDVFLDTHSIRKSEPFQDELWQRMIDSDVVILLSTENYLESEWTQQELTNANLCSIGLVQVVWPEFTVVQGAQLSEVLKLEVSDFISNEFRNVTGKLKENCLMKIVQFTEALRARTLASRQDKLISTFMQYAEKFQVTATLSSHKFIELEKNGEKSIVVPALGIPKALNCEESQTLIKAIYQDQLNQIFILYDEIHIRDIWLRHLNWLNEHLPVKTKEIGKVSEWLAN</sequence>
<feature type="domain" description="TIR" evidence="1">
    <location>
        <begin position="128"/>
        <end position="253"/>
    </location>
</feature>